<organism evidence="2 3">
    <name type="scientific">Haematococcus lacustris</name>
    <name type="common">Green alga</name>
    <name type="synonym">Haematococcus pluvialis</name>
    <dbReference type="NCBI Taxonomy" id="44745"/>
    <lineage>
        <taxon>Eukaryota</taxon>
        <taxon>Viridiplantae</taxon>
        <taxon>Chlorophyta</taxon>
        <taxon>core chlorophytes</taxon>
        <taxon>Chlorophyceae</taxon>
        <taxon>CS clade</taxon>
        <taxon>Chlamydomonadales</taxon>
        <taxon>Haematococcaceae</taxon>
        <taxon>Haematococcus</taxon>
    </lineage>
</organism>
<evidence type="ECO:0000313" key="2">
    <source>
        <dbReference type="EMBL" id="GFH09293.1"/>
    </source>
</evidence>
<gene>
    <name evidence="2" type="ORF">HaLaN_04403</name>
</gene>
<evidence type="ECO:0000256" key="1">
    <source>
        <dbReference type="SAM" id="MobiDB-lite"/>
    </source>
</evidence>
<sequence>MAKKGSGKHKKDPGKKQKGACPQLTVSSVIKVPEGAVLRGCKKTRRKLREHLRLRADEHRTSRVSSAVNGQQPCPTQQPGIHTASSLRARAQHSPSSQAQQAGS</sequence>
<dbReference type="AlphaFoldDB" id="A0A699YGS2"/>
<comment type="caution">
    <text evidence="2">The sequence shown here is derived from an EMBL/GenBank/DDBJ whole genome shotgun (WGS) entry which is preliminary data.</text>
</comment>
<keyword evidence="3" id="KW-1185">Reference proteome</keyword>
<accession>A0A699YGS2</accession>
<proteinExistence type="predicted"/>
<name>A0A699YGS2_HAELA</name>
<feature type="region of interest" description="Disordered" evidence="1">
    <location>
        <begin position="1"/>
        <end position="24"/>
    </location>
</feature>
<feature type="compositionally biased region" description="Basic residues" evidence="1">
    <location>
        <begin position="1"/>
        <end position="18"/>
    </location>
</feature>
<feature type="compositionally biased region" description="Basic and acidic residues" evidence="1">
    <location>
        <begin position="52"/>
        <end position="61"/>
    </location>
</feature>
<feature type="compositionally biased region" description="Low complexity" evidence="1">
    <location>
        <begin position="92"/>
        <end position="104"/>
    </location>
</feature>
<reference evidence="2 3" key="1">
    <citation type="submission" date="2020-02" db="EMBL/GenBank/DDBJ databases">
        <title>Draft genome sequence of Haematococcus lacustris strain NIES-144.</title>
        <authorList>
            <person name="Morimoto D."/>
            <person name="Nakagawa S."/>
            <person name="Yoshida T."/>
            <person name="Sawayama S."/>
        </authorList>
    </citation>
    <scope>NUCLEOTIDE SEQUENCE [LARGE SCALE GENOMIC DNA]</scope>
    <source>
        <strain evidence="2 3">NIES-144</strain>
    </source>
</reference>
<dbReference type="EMBL" id="BLLF01000222">
    <property type="protein sequence ID" value="GFH09293.1"/>
    <property type="molecule type" value="Genomic_DNA"/>
</dbReference>
<feature type="compositionally biased region" description="Polar residues" evidence="1">
    <location>
        <begin position="63"/>
        <end position="86"/>
    </location>
</feature>
<feature type="region of interest" description="Disordered" evidence="1">
    <location>
        <begin position="52"/>
        <end position="104"/>
    </location>
</feature>
<protein>
    <submittedName>
        <fullName evidence="2">Uncharacterized protein</fullName>
    </submittedName>
</protein>
<dbReference type="Proteomes" id="UP000485058">
    <property type="component" value="Unassembled WGS sequence"/>
</dbReference>
<evidence type="ECO:0000313" key="3">
    <source>
        <dbReference type="Proteomes" id="UP000485058"/>
    </source>
</evidence>